<keyword evidence="5" id="KW-1185">Reference proteome</keyword>
<dbReference type="InterPro" id="IPR008978">
    <property type="entry name" value="HSP20-like_chaperone"/>
</dbReference>
<proteinExistence type="inferred from homology"/>
<dbReference type="PANTHER" id="PTHR11527">
    <property type="entry name" value="HEAT-SHOCK PROTEIN 20 FAMILY MEMBER"/>
    <property type="match status" value="1"/>
</dbReference>
<organism evidence="4 5">
    <name type="scientific">Thermodesulforhabdus norvegica</name>
    <dbReference type="NCBI Taxonomy" id="39841"/>
    <lineage>
        <taxon>Bacteria</taxon>
        <taxon>Pseudomonadati</taxon>
        <taxon>Thermodesulfobacteriota</taxon>
        <taxon>Syntrophobacteria</taxon>
        <taxon>Syntrophobacterales</taxon>
        <taxon>Thermodesulforhabdaceae</taxon>
        <taxon>Thermodesulforhabdus</taxon>
    </lineage>
</organism>
<dbReference type="Proteomes" id="UP000199611">
    <property type="component" value="Unassembled WGS sequence"/>
</dbReference>
<dbReference type="InterPro" id="IPR031107">
    <property type="entry name" value="Small_HSP"/>
</dbReference>
<dbReference type="STRING" id="39841.SAMN05660836_01266"/>
<evidence type="ECO:0000256" key="2">
    <source>
        <dbReference type="RuleBase" id="RU003616"/>
    </source>
</evidence>
<dbReference type="Pfam" id="PF00011">
    <property type="entry name" value="HSP20"/>
    <property type="match status" value="1"/>
</dbReference>
<dbReference type="EMBL" id="FOUU01000003">
    <property type="protein sequence ID" value="SFM72533.1"/>
    <property type="molecule type" value="Genomic_DNA"/>
</dbReference>
<dbReference type="Gene3D" id="2.60.40.790">
    <property type="match status" value="1"/>
</dbReference>
<dbReference type="RefSeq" id="WP_245735290.1">
    <property type="nucleotide sequence ID" value="NZ_FOUU01000003.1"/>
</dbReference>
<reference evidence="4 5" key="1">
    <citation type="submission" date="2016-10" db="EMBL/GenBank/DDBJ databases">
        <authorList>
            <person name="de Groot N.N."/>
        </authorList>
    </citation>
    <scope>NUCLEOTIDE SEQUENCE [LARGE SCALE GENOMIC DNA]</scope>
    <source>
        <strain evidence="4 5">DSM 9990</strain>
    </source>
</reference>
<gene>
    <name evidence="4" type="ORF">SAMN05660836_01266</name>
</gene>
<dbReference type="SUPFAM" id="SSF49764">
    <property type="entry name" value="HSP20-like chaperones"/>
    <property type="match status" value="1"/>
</dbReference>
<dbReference type="InterPro" id="IPR002068">
    <property type="entry name" value="A-crystallin/Hsp20_dom"/>
</dbReference>
<evidence type="ECO:0000313" key="5">
    <source>
        <dbReference type="Proteomes" id="UP000199611"/>
    </source>
</evidence>
<dbReference type="CDD" id="cd06464">
    <property type="entry name" value="ACD_sHsps-like"/>
    <property type="match status" value="1"/>
</dbReference>
<evidence type="ECO:0000259" key="3">
    <source>
        <dbReference type="PROSITE" id="PS01031"/>
    </source>
</evidence>
<feature type="domain" description="SHSP" evidence="3">
    <location>
        <begin position="40"/>
        <end position="151"/>
    </location>
</feature>
<protein>
    <submittedName>
        <fullName evidence="4">HSP20 family protein</fullName>
    </submittedName>
</protein>
<evidence type="ECO:0000256" key="1">
    <source>
        <dbReference type="PROSITE-ProRule" id="PRU00285"/>
    </source>
</evidence>
<evidence type="ECO:0000313" key="4">
    <source>
        <dbReference type="EMBL" id="SFM72533.1"/>
    </source>
</evidence>
<name>A0A1I4T7F9_9BACT</name>
<dbReference type="AlphaFoldDB" id="A0A1I4T7F9"/>
<accession>A0A1I4T7F9</accession>
<sequence length="151" mass="17587">MATMRWSDRPSLFKPLEELERLRKEMDRLFETVMGRRAWPISGRVFPPVNITEDKDAYYIRAELPGVKADDIELSVEKDTVILGGERKAEEIQDVTYHRREREMGKFRRAIRLPGAFDPDKVEARFKNGILTITLPKSEEAKPRQITVKAE</sequence>
<dbReference type="PROSITE" id="PS01031">
    <property type="entry name" value="SHSP"/>
    <property type="match status" value="1"/>
</dbReference>
<comment type="similarity">
    <text evidence="1 2">Belongs to the small heat shock protein (HSP20) family.</text>
</comment>